<accession>A0A9P9WKT7</accession>
<feature type="compositionally biased region" description="Low complexity" evidence="1">
    <location>
        <begin position="96"/>
        <end position="117"/>
    </location>
</feature>
<proteinExistence type="predicted"/>
<gene>
    <name evidence="3" type="ORF">JX265_007114</name>
</gene>
<sequence>MPIFGLNSLLLIASSFQAALGAVIGHVARDGSSPSLESDPNTTSYCTWWVDLGSAKSCPYLLSENFMTWKRSGDGTQPSLLAATICSLGTRTVSTTTSTATIRPSTTTTAPPTATTTKPSNGITTPLPTQSNLVDNYNSFYFVKSGNSQPPSPAPTASSRRSYRHRIPQPARLAPDSGPMRTPASLSLASTWHLRRLPRNPATALPRPRRPSQA</sequence>
<evidence type="ECO:0000313" key="3">
    <source>
        <dbReference type="EMBL" id="KAI1868291.1"/>
    </source>
</evidence>
<dbReference type="EMBL" id="JAFIMR010000017">
    <property type="protein sequence ID" value="KAI1868291.1"/>
    <property type="molecule type" value="Genomic_DNA"/>
</dbReference>
<evidence type="ECO:0000313" key="4">
    <source>
        <dbReference type="Proteomes" id="UP000829685"/>
    </source>
</evidence>
<feature type="region of interest" description="Disordered" evidence="1">
    <location>
        <begin position="144"/>
        <end position="214"/>
    </location>
</feature>
<reference evidence="3" key="1">
    <citation type="submission" date="2021-03" db="EMBL/GenBank/DDBJ databases">
        <title>Revisited historic fungal species revealed as producer of novel bioactive compounds through whole genome sequencing and comparative genomics.</title>
        <authorList>
            <person name="Vignolle G.A."/>
            <person name="Hochenegger N."/>
            <person name="Mach R.L."/>
            <person name="Mach-Aigner A.R."/>
            <person name="Javad Rahimi M."/>
            <person name="Salim K.A."/>
            <person name="Chan C.M."/>
            <person name="Lim L.B.L."/>
            <person name="Cai F."/>
            <person name="Druzhinina I.S."/>
            <person name="U'Ren J.M."/>
            <person name="Derntl C."/>
        </authorList>
    </citation>
    <scope>NUCLEOTIDE SEQUENCE</scope>
    <source>
        <strain evidence="3">TUCIM 5799</strain>
    </source>
</reference>
<keyword evidence="4" id="KW-1185">Reference proteome</keyword>
<feature type="signal peptide" evidence="2">
    <location>
        <begin position="1"/>
        <end position="21"/>
    </location>
</feature>
<name>A0A9P9WKT7_9PEZI</name>
<evidence type="ECO:0000256" key="2">
    <source>
        <dbReference type="SAM" id="SignalP"/>
    </source>
</evidence>
<feature type="chain" id="PRO_5040492567" evidence="2">
    <location>
        <begin position="22"/>
        <end position="214"/>
    </location>
</feature>
<organism evidence="3 4">
    <name type="scientific">Neoarthrinium moseri</name>
    <dbReference type="NCBI Taxonomy" id="1658444"/>
    <lineage>
        <taxon>Eukaryota</taxon>
        <taxon>Fungi</taxon>
        <taxon>Dikarya</taxon>
        <taxon>Ascomycota</taxon>
        <taxon>Pezizomycotina</taxon>
        <taxon>Sordariomycetes</taxon>
        <taxon>Xylariomycetidae</taxon>
        <taxon>Amphisphaeriales</taxon>
        <taxon>Apiosporaceae</taxon>
        <taxon>Neoarthrinium</taxon>
    </lineage>
</organism>
<comment type="caution">
    <text evidence="3">The sequence shown here is derived from an EMBL/GenBank/DDBJ whole genome shotgun (WGS) entry which is preliminary data.</text>
</comment>
<feature type="region of interest" description="Disordered" evidence="1">
    <location>
        <begin position="96"/>
        <end position="130"/>
    </location>
</feature>
<keyword evidence="2" id="KW-0732">Signal</keyword>
<evidence type="ECO:0000256" key="1">
    <source>
        <dbReference type="SAM" id="MobiDB-lite"/>
    </source>
</evidence>
<dbReference type="AlphaFoldDB" id="A0A9P9WKT7"/>
<feature type="compositionally biased region" description="Polar residues" evidence="1">
    <location>
        <begin position="118"/>
        <end position="130"/>
    </location>
</feature>
<dbReference type="Proteomes" id="UP000829685">
    <property type="component" value="Unassembled WGS sequence"/>
</dbReference>
<protein>
    <submittedName>
        <fullName evidence="3">Uncharacterized protein</fullName>
    </submittedName>
</protein>